<comment type="function">
    <text evidence="11">Mannosyltransferase involved in glycosylphosphatidylinositol-anchor biosynthesis.</text>
</comment>
<protein>
    <recommendedName>
        <fullName evidence="11">GPI mannosyltransferase 2</fullName>
        <ecNumber evidence="11">2.4.1.-</ecNumber>
    </recommendedName>
</protein>
<feature type="transmembrane region" description="Helical" evidence="11">
    <location>
        <begin position="475"/>
        <end position="496"/>
    </location>
</feature>
<dbReference type="EC" id="2.4.1.-" evidence="11"/>
<keyword evidence="5 11" id="KW-0328">Glycosyltransferase</keyword>
<dbReference type="GO" id="GO:0004376">
    <property type="term" value="F:GPI mannosyltransferase activity"/>
    <property type="evidence" value="ECO:0007669"/>
    <property type="project" value="InterPro"/>
</dbReference>
<evidence type="ECO:0000256" key="8">
    <source>
        <dbReference type="ARBA" id="ARBA00022824"/>
    </source>
</evidence>
<dbReference type="AlphaFoldDB" id="A0A0D6M8M0"/>
<feature type="transmembrane region" description="Helical" evidence="11">
    <location>
        <begin position="98"/>
        <end position="117"/>
    </location>
</feature>
<keyword evidence="7 11" id="KW-0812">Transmembrane</keyword>
<gene>
    <name evidence="12" type="ORF">ANCCEY_02161</name>
</gene>
<dbReference type="GO" id="GO:0000009">
    <property type="term" value="F:alpha-1,6-mannosyltransferase activity"/>
    <property type="evidence" value="ECO:0007669"/>
    <property type="project" value="InterPro"/>
</dbReference>
<keyword evidence="13" id="KW-1185">Reference proteome</keyword>
<keyword evidence="9 11" id="KW-1133">Transmembrane helix</keyword>
<feature type="transmembrane region" description="Helical" evidence="11">
    <location>
        <begin position="206"/>
        <end position="229"/>
    </location>
</feature>
<evidence type="ECO:0000256" key="2">
    <source>
        <dbReference type="ARBA" id="ARBA00004687"/>
    </source>
</evidence>
<organism evidence="12 13">
    <name type="scientific">Ancylostoma ceylanicum</name>
    <dbReference type="NCBI Taxonomy" id="53326"/>
    <lineage>
        <taxon>Eukaryota</taxon>
        <taxon>Metazoa</taxon>
        <taxon>Ecdysozoa</taxon>
        <taxon>Nematoda</taxon>
        <taxon>Chromadorea</taxon>
        <taxon>Rhabditida</taxon>
        <taxon>Rhabditina</taxon>
        <taxon>Rhabditomorpha</taxon>
        <taxon>Strongyloidea</taxon>
        <taxon>Ancylostomatidae</taxon>
        <taxon>Ancylostomatinae</taxon>
        <taxon>Ancylostoma</taxon>
    </lineage>
</organism>
<feature type="transmembrane region" description="Helical" evidence="11">
    <location>
        <begin position="178"/>
        <end position="199"/>
    </location>
</feature>
<dbReference type="Pfam" id="PF04188">
    <property type="entry name" value="Mannosyl_trans2"/>
    <property type="match status" value="2"/>
</dbReference>
<evidence type="ECO:0000256" key="11">
    <source>
        <dbReference type="RuleBase" id="RU363112"/>
    </source>
</evidence>
<evidence type="ECO:0000313" key="13">
    <source>
        <dbReference type="Proteomes" id="UP000054495"/>
    </source>
</evidence>
<evidence type="ECO:0000256" key="10">
    <source>
        <dbReference type="ARBA" id="ARBA00023136"/>
    </source>
</evidence>
<evidence type="ECO:0000256" key="4">
    <source>
        <dbReference type="ARBA" id="ARBA00022502"/>
    </source>
</evidence>
<keyword evidence="8 11" id="KW-0256">Endoplasmic reticulum</keyword>
<comment type="caution">
    <text evidence="11">Lacks conserved residue(s) required for the propagation of feature annotation.</text>
</comment>
<accession>A0A0D6M8M0</accession>
<comment type="subcellular location">
    <subcellularLocation>
        <location evidence="1 11">Endoplasmic reticulum membrane</location>
        <topology evidence="1 11">Multi-pass membrane protein</topology>
    </subcellularLocation>
</comment>
<comment type="pathway">
    <text evidence="2 11">Glycolipid biosynthesis; glycosylphosphatidylinositol-anchor biosynthesis.</text>
</comment>
<evidence type="ECO:0000256" key="1">
    <source>
        <dbReference type="ARBA" id="ARBA00004477"/>
    </source>
</evidence>
<dbReference type="PANTHER" id="PTHR12468">
    <property type="entry name" value="GPI MANNOSYLTRANSFERASE 2"/>
    <property type="match status" value="1"/>
</dbReference>
<evidence type="ECO:0000313" key="12">
    <source>
        <dbReference type="EMBL" id="EPB78771.1"/>
    </source>
</evidence>
<dbReference type="PANTHER" id="PTHR12468:SF2">
    <property type="entry name" value="GPI MANNOSYLTRANSFERASE 2"/>
    <property type="match status" value="1"/>
</dbReference>
<evidence type="ECO:0000256" key="3">
    <source>
        <dbReference type="ARBA" id="ARBA00008698"/>
    </source>
</evidence>
<evidence type="ECO:0000256" key="9">
    <source>
        <dbReference type="ARBA" id="ARBA00022989"/>
    </source>
</evidence>
<sequence>MNDVEDEPDSSCSDEGRVLDNYAVDTAEESDSFCPLVNDNSISAAAPRKLSFEVNDIKNEEQTEMSYFSIPSSITCEKSGDADSSDFFDTSASQIKDFLFAQVLGIRILVFMLQFLFNSWDFSTDAFKGVPIEDEELTRLDHLIHRVFAGFKRWDAVHMLHIAQHEYVYENSLAFFPFYPMTIRILSMAWATPFVHFGILHVSSALLISAVAINLGCFIAAAAVLYRIVRRVSHSVKQAVIAVLLFSANPASIFFSAAYTESLYCLLTFTGIWLLLEDNHPFFIRYLGSLLCFSLAYATRSNGLINLGYVGFFCLVEFIVSTDPENPSQRRIIFKRPVPVIISRAKYWHVSLFGYWQFRKIPCFLMAAPAFHVVAFGARQTWHRAWSKRSFLHLLAENGDHVPYTLHAIFMALGALFVYNAEVLTRMLFSSSPFPYLVLAQWMSRITPQVRLSDLFVPQPLPFLTYFCRRGLPEFLLYLYLMVYLVFGTTMHAMWLPFT</sequence>
<reference evidence="12 13" key="1">
    <citation type="submission" date="2013-05" db="EMBL/GenBank/DDBJ databases">
        <title>Draft genome of the parasitic nematode Anyclostoma ceylanicum.</title>
        <authorList>
            <person name="Mitreva M."/>
        </authorList>
    </citation>
    <scope>NUCLEOTIDE SEQUENCE [LARGE SCALE GENOMIC DNA]</scope>
</reference>
<keyword evidence="6 11" id="KW-0808">Transferase</keyword>
<dbReference type="Proteomes" id="UP000054495">
    <property type="component" value="Unassembled WGS sequence"/>
</dbReference>
<dbReference type="UniPathway" id="UPA00196"/>
<proteinExistence type="inferred from homology"/>
<keyword evidence="10 11" id="KW-0472">Membrane</keyword>
<evidence type="ECO:0000256" key="7">
    <source>
        <dbReference type="ARBA" id="ARBA00022692"/>
    </source>
</evidence>
<name>A0A0D6M8M0_9BILA</name>
<dbReference type="GO" id="GO:0031501">
    <property type="term" value="C:mannosyltransferase complex"/>
    <property type="evidence" value="ECO:0007669"/>
    <property type="project" value="TreeGrafter"/>
</dbReference>
<feature type="transmembrane region" description="Helical" evidence="11">
    <location>
        <begin position="282"/>
        <end position="298"/>
    </location>
</feature>
<evidence type="ECO:0000256" key="6">
    <source>
        <dbReference type="ARBA" id="ARBA00022679"/>
    </source>
</evidence>
<comment type="similarity">
    <text evidence="3 11">Belongs to the PIGV family.</text>
</comment>
<dbReference type="GO" id="GO:0005789">
    <property type="term" value="C:endoplasmic reticulum membrane"/>
    <property type="evidence" value="ECO:0007669"/>
    <property type="project" value="UniProtKB-SubCell"/>
</dbReference>
<keyword evidence="4 11" id="KW-0337">GPI-anchor biosynthesis</keyword>
<feature type="transmembrane region" description="Helical" evidence="11">
    <location>
        <begin position="402"/>
        <end position="421"/>
    </location>
</feature>
<dbReference type="EMBL" id="KE124806">
    <property type="protein sequence ID" value="EPB78771.1"/>
    <property type="molecule type" value="Genomic_DNA"/>
</dbReference>
<dbReference type="InterPro" id="IPR007315">
    <property type="entry name" value="PIG-V/Gpi18"/>
</dbReference>
<evidence type="ECO:0000256" key="5">
    <source>
        <dbReference type="ARBA" id="ARBA00022676"/>
    </source>
</evidence>
<feature type="transmembrane region" description="Helical" evidence="11">
    <location>
        <begin position="304"/>
        <end position="321"/>
    </location>
</feature>
<dbReference type="GO" id="GO:0006506">
    <property type="term" value="P:GPI anchor biosynthetic process"/>
    <property type="evidence" value="ECO:0007669"/>
    <property type="project" value="UniProtKB-UniPathway"/>
</dbReference>